<name>A0A5A7S706_9NOCA</name>
<organism evidence="6 7">
    <name type="scientific">Antrihabitans cavernicola</name>
    <dbReference type="NCBI Taxonomy" id="2495913"/>
    <lineage>
        <taxon>Bacteria</taxon>
        <taxon>Bacillati</taxon>
        <taxon>Actinomycetota</taxon>
        <taxon>Actinomycetes</taxon>
        <taxon>Mycobacteriales</taxon>
        <taxon>Nocardiaceae</taxon>
        <taxon>Antrihabitans</taxon>
    </lineage>
</organism>
<dbReference type="Gene3D" id="3.50.50.60">
    <property type="entry name" value="FAD/NAD(P)-binding domain"/>
    <property type="match status" value="1"/>
</dbReference>
<accession>A0A5A7S706</accession>
<dbReference type="PANTHER" id="PTHR43563:SF1">
    <property type="entry name" value="AMINE OXIDASE [FLAVIN-CONTAINING] B"/>
    <property type="match status" value="1"/>
</dbReference>
<dbReference type="InterPro" id="IPR050703">
    <property type="entry name" value="Flavin_MAO"/>
</dbReference>
<keyword evidence="7" id="KW-1185">Reference proteome</keyword>
<evidence type="ECO:0000256" key="2">
    <source>
        <dbReference type="ARBA" id="ARBA00005995"/>
    </source>
</evidence>
<dbReference type="RefSeq" id="WP_149433117.1">
    <property type="nucleotide sequence ID" value="NZ_VLNY01000024.1"/>
</dbReference>
<feature type="binding site" evidence="4">
    <location>
        <position position="350"/>
    </location>
    <ligand>
        <name>substrate</name>
    </ligand>
</feature>
<feature type="binding site" evidence="4">
    <location>
        <position position="433"/>
    </location>
    <ligand>
        <name>FAD</name>
        <dbReference type="ChEBI" id="CHEBI:57692"/>
    </ligand>
</feature>
<dbReference type="PRINTS" id="PR00757">
    <property type="entry name" value="AMINEOXDASEF"/>
</dbReference>
<comment type="cofactor">
    <cofactor evidence="1">
        <name>FAD</name>
        <dbReference type="ChEBI" id="CHEBI:57692"/>
    </cofactor>
</comment>
<dbReference type="SUPFAM" id="SSF51905">
    <property type="entry name" value="FAD/NAD(P)-binding domain"/>
    <property type="match status" value="1"/>
</dbReference>
<comment type="similarity">
    <text evidence="2">Belongs to the flavin monoamine oxidase family.</text>
</comment>
<sequence>MSEAEVVDVVVVGAGLAGLTAALQLRRIGHSVRVLEASDRVGGRVLGAEIGDGQVIELGGQFVGPTQNHILALIEKLGLSTYPTHVAGDHIYFRLGTRTRYDATGGPIPPESDRAIGQLLTTISELQNLAAEVSPDRPWEAPHAAELDAHSFQDWMDRYVDDPAARLVIEYVVRGTNTCEPAQLSLLHMASYVAAAGDEDHPGSILRVVVTADGASMFRIEGGSQRIPLLLAAKLRHAIRLSSPVTHISQDDHGVTVGAGTTTIHAQRVVVATPPAMAADIRFDPPLPERRIHLAQRLLRGSQIKANVVFDQPFWRDEGLSGYVLSDRGPVQNVWDNTPAAGSPGVLVCFIKGDAARELDNQSPESVEKAIIDNLTDYFGERAAEPRQILLKRWHTEPWIRGCPGSLAPPGLLTSCGPALREPVGRVHWAGTETATYWQGFMDGAIASGDRVAAEVSQELVSQHSLTK</sequence>
<protein>
    <submittedName>
        <fullName evidence="6">Flavin monoamine oxidase family protein</fullName>
    </submittedName>
</protein>
<feature type="binding site" evidence="4">
    <location>
        <position position="245"/>
    </location>
    <ligand>
        <name>FAD</name>
        <dbReference type="ChEBI" id="CHEBI:57692"/>
    </ligand>
</feature>
<dbReference type="PANTHER" id="PTHR43563">
    <property type="entry name" value="AMINE OXIDASE"/>
    <property type="match status" value="1"/>
</dbReference>
<keyword evidence="3" id="KW-0560">Oxidoreductase</keyword>
<feature type="binding site" evidence="4">
    <location>
        <begin position="36"/>
        <end position="37"/>
    </location>
    <ligand>
        <name>FAD</name>
        <dbReference type="ChEBI" id="CHEBI:57692"/>
    </ligand>
</feature>
<evidence type="ECO:0000313" key="6">
    <source>
        <dbReference type="EMBL" id="KAA0017032.1"/>
    </source>
</evidence>
<proteinExistence type="inferred from homology"/>
<dbReference type="AlphaFoldDB" id="A0A5A7S706"/>
<dbReference type="SUPFAM" id="SSF54373">
    <property type="entry name" value="FAD-linked reductases, C-terminal domain"/>
    <property type="match status" value="1"/>
</dbReference>
<dbReference type="OrthoDB" id="337830at2"/>
<evidence type="ECO:0000256" key="4">
    <source>
        <dbReference type="PIRSR" id="PIRSR601613-1"/>
    </source>
</evidence>
<evidence type="ECO:0000259" key="5">
    <source>
        <dbReference type="Pfam" id="PF01593"/>
    </source>
</evidence>
<dbReference type="Proteomes" id="UP000322244">
    <property type="component" value="Unassembled WGS sequence"/>
</dbReference>
<dbReference type="InterPro" id="IPR002937">
    <property type="entry name" value="Amino_oxidase"/>
</dbReference>
<evidence type="ECO:0000313" key="7">
    <source>
        <dbReference type="Proteomes" id="UP000322244"/>
    </source>
</evidence>
<evidence type="ECO:0000256" key="1">
    <source>
        <dbReference type="ARBA" id="ARBA00001974"/>
    </source>
</evidence>
<comment type="caution">
    <text evidence="6">The sequence shown here is derived from an EMBL/GenBank/DDBJ whole genome shotgun (WGS) entry which is preliminary data.</text>
</comment>
<evidence type="ECO:0000256" key="3">
    <source>
        <dbReference type="ARBA" id="ARBA00023002"/>
    </source>
</evidence>
<dbReference type="Pfam" id="PF01593">
    <property type="entry name" value="Amino_oxidase"/>
    <property type="match status" value="1"/>
</dbReference>
<dbReference type="GO" id="GO:0016491">
    <property type="term" value="F:oxidoreductase activity"/>
    <property type="evidence" value="ECO:0007669"/>
    <property type="project" value="UniProtKB-KW"/>
</dbReference>
<feature type="domain" description="Amine oxidase" evidence="5">
    <location>
        <begin position="16"/>
        <end position="456"/>
    </location>
</feature>
<dbReference type="InterPro" id="IPR001613">
    <property type="entry name" value="Flavin_amine_oxidase"/>
</dbReference>
<gene>
    <name evidence="6" type="ORF">FOY51_25680</name>
</gene>
<dbReference type="EMBL" id="VLNY01000024">
    <property type="protein sequence ID" value="KAA0017032.1"/>
    <property type="molecule type" value="Genomic_DNA"/>
</dbReference>
<dbReference type="InterPro" id="IPR036188">
    <property type="entry name" value="FAD/NAD-bd_sf"/>
</dbReference>
<reference evidence="6 7" key="1">
    <citation type="submission" date="2019-07" db="EMBL/GenBank/DDBJ databases">
        <title>Rhodococcus cavernicolus sp. nov., isolated from a cave.</title>
        <authorList>
            <person name="Lee S.D."/>
        </authorList>
    </citation>
    <scope>NUCLEOTIDE SEQUENCE [LARGE SCALE GENOMIC DNA]</scope>
    <source>
        <strain evidence="6 7">C1-24</strain>
    </source>
</reference>